<dbReference type="Pfam" id="PF20419">
    <property type="entry name" value="DUF6701"/>
    <property type="match status" value="2"/>
</dbReference>
<sequence length="1462" mass="148783">MLVRLWTALCLAVLLLAPAHAASWSVDDSASNATTWPWIDISWTGTGLWLADNEVSTAKAMGFSITLGSTSYSSVRISSNGMLQFAGTSTSGTQGALPLNGASGKPAIDAVLMPLWDDLWPGSGDIRHETRGTAPHRVFVVSWINAHYRCGYNLFNSLSCSLLGQTLWATATFQVQIHESGTIVYRYGNVDGYGGAHDGLTNFTNDAGALVGLEVADGDVVQYARNSAVIGNGLTLVWRRNENALAELRFNEAAWSGAAAEVLDSSGNGGHGQAGGLGSARPSTRLVNPADPGSSGSCGYGQFSRASKQFVQLPAGLPNLGTGGDSFTVSAWIRSDDASLPDQRIVIDDEHNSGGWGLSLADGGAGRLRFITRGWSQGSFDTPAVIASGTWYFVAAGIDFETQTKFIRVYSAAGTLLNTTTQSFGETSMGGDSGPITIGGETHAAGLNLLGLMENTAAYAFGGAIDEVRIHRAALTAAQTAVLLTQTTACAARLIGRYEFEDGGWSGAAGELEDTAGRIEGPFHGTAAGSPLPSALTLLPARVGTTGSCGYASLPGPASGGGQFRIDGLPVTVASGAQMTVAFWMYWNGGNNQLVVSVGNKYGLFFSGTNFGFNTDNADLYGTSSVGLALGWHHVVAVFTHGSVTANTLWIDGAARTLTQRAGSPQLANALLSSTVRVSGYGANTGYRYAGLVDQLRILHGAASASDVSGLYAETHTCSTGLDHIRIEHASGTGLSCAPSTLTVKACRNADCSTPFIGGVGGTLTASGTAAVSWPGVLGAGFLIVPGLSSTTVNLQVLTPDSPVTLGAGSLTVAADHGTHCTFGSPECAFSAADAALQLSFADHVAETLQTLTITAIKRDEASTRCVPAFALATRTVNFSCAYLDPASGSRALRLTALGLNASGSATAACDAGGRSLPLLFDAQGQATTTLQYADVGRLRLDARYTGSVLTQDNGLTMTGSASAVVRPAGFTVTASTGSGPVAGQNFSATVTAVHALLGATPNFGREASPETVTLGHVRVQPQGAGAVDGTLRRGSSTTTTLGGFSGGAATAGDLNWDEVGRIDLAARLSSGSYLASGQTVAGSTGLGVACAGTCVIPADAVATVHYGTATAWTTLAGRSGSVDCNTATFGSDPAPGLPKTCWYVVTGGAQAGGTGTLGPFRPHHLDTVLIPACGSVFSYGGQAYPVTITARAAGGGITRNYDGGGATSPAFARTLGFSLVDATLGTVLDLTGLGTLLSLGNSSPTLAASAFIAGSTTFSQTWTPASKQTAPRSLRLRATDADGVGSATGTETAMTVRSGRLVLAHAYGPVDQPLQVPLRVEYWSGNTWQPSVDDSCTAPGLGAAQVVVSHVRGADGSAGSGQTSVTGLSLSGGVGSLSLAAPTPAGRTATFELTLNLGGTGNPRSCRAQTPGSSGSAAGLGWLRSRWGSCANGWDSDPTATVTFGIARTDSQRATHIQDLP</sequence>
<keyword evidence="5" id="KW-1185">Reference proteome</keyword>
<keyword evidence="2" id="KW-0732">Signal</keyword>
<protein>
    <submittedName>
        <fullName evidence="4">LamG domain-containing protein</fullName>
    </submittedName>
</protein>
<gene>
    <name evidence="4" type="ORF">AACH11_17500</name>
</gene>
<evidence type="ECO:0000313" key="5">
    <source>
        <dbReference type="Proteomes" id="UP001368500"/>
    </source>
</evidence>
<organism evidence="4 5">
    <name type="scientific">Pseudaquabacterium rugosum</name>
    <dbReference type="NCBI Taxonomy" id="2984194"/>
    <lineage>
        <taxon>Bacteria</taxon>
        <taxon>Pseudomonadati</taxon>
        <taxon>Pseudomonadota</taxon>
        <taxon>Betaproteobacteria</taxon>
        <taxon>Burkholderiales</taxon>
        <taxon>Sphaerotilaceae</taxon>
        <taxon>Pseudaquabacterium</taxon>
    </lineage>
</organism>
<evidence type="ECO:0000313" key="4">
    <source>
        <dbReference type="EMBL" id="MEK8027764.1"/>
    </source>
</evidence>
<comment type="caution">
    <text evidence="4">The sequence shown here is derived from an EMBL/GenBank/DDBJ whole genome shotgun (WGS) entry which is preliminary data.</text>
</comment>
<dbReference type="Pfam" id="PF13385">
    <property type="entry name" value="Laminin_G_3"/>
    <property type="match status" value="2"/>
</dbReference>
<feature type="region of interest" description="Disordered" evidence="1">
    <location>
        <begin position="266"/>
        <end position="293"/>
    </location>
</feature>
<proteinExistence type="predicted"/>
<feature type="chain" id="PRO_5046120376" evidence="2">
    <location>
        <begin position="22"/>
        <end position="1462"/>
    </location>
</feature>
<feature type="signal peptide" evidence="2">
    <location>
        <begin position="1"/>
        <end position="21"/>
    </location>
</feature>
<feature type="domain" description="DUF6701" evidence="3">
    <location>
        <begin position="1151"/>
        <end position="1449"/>
    </location>
</feature>
<feature type="compositionally biased region" description="Gly residues" evidence="1">
    <location>
        <begin position="267"/>
        <end position="278"/>
    </location>
</feature>
<name>A0ABU9BF94_9BURK</name>
<evidence type="ECO:0000256" key="1">
    <source>
        <dbReference type="SAM" id="MobiDB-lite"/>
    </source>
</evidence>
<dbReference type="Proteomes" id="UP001368500">
    <property type="component" value="Unassembled WGS sequence"/>
</dbReference>
<accession>A0ABU9BF94</accession>
<evidence type="ECO:0000259" key="3">
    <source>
        <dbReference type="Pfam" id="PF20419"/>
    </source>
</evidence>
<dbReference type="InterPro" id="IPR046524">
    <property type="entry name" value="DUF6701"/>
</dbReference>
<dbReference type="SUPFAM" id="SSF49899">
    <property type="entry name" value="Concanavalin A-like lectins/glucanases"/>
    <property type="match status" value="2"/>
</dbReference>
<reference evidence="4 5" key="1">
    <citation type="submission" date="2024-04" db="EMBL/GenBank/DDBJ databases">
        <title>Novel species of the genus Ideonella isolated from streams.</title>
        <authorList>
            <person name="Lu H."/>
        </authorList>
    </citation>
    <scope>NUCLEOTIDE SEQUENCE [LARGE SCALE GENOMIC DNA]</scope>
    <source>
        <strain evidence="4 5">BYS139W</strain>
    </source>
</reference>
<feature type="domain" description="DUF6701" evidence="3">
    <location>
        <begin position="824"/>
        <end position="1087"/>
    </location>
</feature>
<evidence type="ECO:0000256" key="2">
    <source>
        <dbReference type="SAM" id="SignalP"/>
    </source>
</evidence>
<dbReference type="Gene3D" id="2.60.120.200">
    <property type="match status" value="2"/>
</dbReference>
<dbReference type="InterPro" id="IPR013320">
    <property type="entry name" value="ConA-like_dom_sf"/>
</dbReference>
<dbReference type="EMBL" id="JBBUTF010000016">
    <property type="protein sequence ID" value="MEK8027764.1"/>
    <property type="molecule type" value="Genomic_DNA"/>
</dbReference>
<dbReference type="RefSeq" id="WP_341375545.1">
    <property type="nucleotide sequence ID" value="NZ_JBBUTF010000016.1"/>
</dbReference>